<gene>
    <name evidence="3" type="ORF">PSU93_12775</name>
</gene>
<keyword evidence="4" id="KW-1185">Reference proteome</keyword>
<evidence type="ECO:0000256" key="2">
    <source>
        <dbReference type="RuleBase" id="RU362097"/>
    </source>
</evidence>
<keyword evidence="2" id="KW-0564">Palmitate</keyword>
<evidence type="ECO:0000313" key="4">
    <source>
        <dbReference type="Proteomes" id="UP001160519"/>
    </source>
</evidence>
<sequence>MTYTKSALLLLLSVTTACSVDSKDVPTPVNLPEKFSVTGQTKAPNQWWLAFNDAALNRLIDQALNENFTLLAAFNRLEQAQAVAKKSGAELIPEINGSFGAAQKNTNTPTLNSFTLGLAASYELDLWGRIRANIHATELDTQAAEEDVASAAISVSAEIASSWYKLIEQRQQLKLLDSQIKVNRDNVSMVTTRFRLGQATAADIFQQSQLLEFVIGNRLSVIANIRVLENQLAILIGKSPGIVAIPEQDNFPVLPPIPETGLSADLIQRRPDLRKAYFRIQAADQRIASAIADRFPKLSLSAGIDTNSPDLQSLFNNWMATIAGNLVMPLIDGGRRIAEVERNQAVAAEAVNNYANALLNAVKEVENALIQEHQQYQLALNLDKQVHLSQQASAQIRSRYIYGAMDFLRVLSALLSQQSLERNSLLAQQQLIDYRINLYRALASGRN</sequence>
<reference evidence="3" key="1">
    <citation type="submission" date="2023-01" db="EMBL/GenBank/DDBJ databases">
        <title>Biogeochemical cycle of methane in antarctic sediments.</title>
        <authorList>
            <person name="Roldan D.M."/>
            <person name="Menes R.J."/>
        </authorList>
    </citation>
    <scope>NUCLEOTIDE SEQUENCE [LARGE SCALE GENOMIC DNA]</scope>
    <source>
        <strain evidence="3">K-2018 MAG008</strain>
    </source>
</reference>
<dbReference type="Gene3D" id="1.20.1600.10">
    <property type="entry name" value="Outer membrane efflux proteins (OEP)"/>
    <property type="match status" value="1"/>
</dbReference>
<dbReference type="Proteomes" id="UP001160519">
    <property type="component" value="Unassembled WGS sequence"/>
</dbReference>
<evidence type="ECO:0000313" key="3">
    <source>
        <dbReference type="EMBL" id="MDI1232014.1"/>
    </source>
</evidence>
<dbReference type="InterPro" id="IPR010131">
    <property type="entry name" value="MdtP/NodT-like"/>
</dbReference>
<dbReference type="GO" id="GO:0009279">
    <property type="term" value="C:cell outer membrane"/>
    <property type="evidence" value="ECO:0007669"/>
    <property type="project" value="UniProtKB-SubCell"/>
</dbReference>
<name>A0AA43TIY7_9GAMM</name>
<evidence type="ECO:0000256" key="1">
    <source>
        <dbReference type="ARBA" id="ARBA00007613"/>
    </source>
</evidence>
<comment type="similarity">
    <text evidence="1 2">Belongs to the outer membrane factor (OMF) (TC 1.B.17) family.</text>
</comment>
<feature type="signal peptide" evidence="2">
    <location>
        <begin position="1"/>
        <end position="19"/>
    </location>
</feature>
<dbReference type="Gene3D" id="2.20.200.10">
    <property type="entry name" value="Outer membrane efflux proteins (OEP)"/>
    <property type="match status" value="1"/>
</dbReference>
<dbReference type="InterPro" id="IPR003423">
    <property type="entry name" value="OMP_efflux"/>
</dbReference>
<keyword evidence="2" id="KW-1134">Transmembrane beta strand</keyword>
<proteinExistence type="inferred from homology"/>
<dbReference type="EMBL" id="JAQSDF010000053">
    <property type="protein sequence ID" value="MDI1232014.1"/>
    <property type="molecule type" value="Genomic_DNA"/>
</dbReference>
<dbReference type="GO" id="GO:0015562">
    <property type="term" value="F:efflux transmembrane transporter activity"/>
    <property type="evidence" value="ECO:0007669"/>
    <property type="project" value="InterPro"/>
</dbReference>
<keyword evidence="2" id="KW-0732">Signal</keyword>
<keyword evidence="2" id="KW-0472">Membrane</keyword>
<keyword evidence="2" id="KW-0812">Transmembrane</keyword>
<dbReference type="PROSITE" id="PS51257">
    <property type="entry name" value="PROKAR_LIPOPROTEIN"/>
    <property type="match status" value="1"/>
</dbReference>
<dbReference type="PANTHER" id="PTHR30203:SF33">
    <property type="entry name" value="BLR4455 PROTEIN"/>
    <property type="match status" value="1"/>
</dbReference>
<accession>A0AA43TIY7</accession>
<dbReference type="NCBIfam" id="TIGR01845">
    <property type="entry name" value="outer_NodT"/>
    <property type="match status" value="1"/>
</dbReference>
<dbReference type="AlphaFoldDB" id="A0AA43TIY7"/>
<comment type="subcellular location">
    <subcellularLocation>
        <location evidence="2">Cell outer membrane</location>
        <topology evidence="2">Lipid-anchor</topology>
    </subcellularLocation>
</comment>
<dbReference type="PANTHER" id="PTHR30203">
    <property type="entry name" value="OUTER MEMBRANE CATION EFFLUX PROTEIN"/>
    <property type="match status" value="1"/>
</dbReference>
<feature type="chain" id="PRO_5041487344" evidence="2">
    <location>
        <begin position="20"/>
        <end position="447"/>
    </location>
</feature>
<keyword evidence="2" id="KW-0449">Lipoprotein</keyword>
<dbReference type="Pfam" id="PF02321">
    <property type="entry name" value="OEP"/>
    <property type="match status" value="2"/>
</dbReference>
<comment type="caution">
    <text evidence="3">The sequence shown here is derived from an EMBL/GenBank/DDBJ whole genome shotgun (WGS) entry which is preliminary data.</text>
</comment>
<dbReference type="SUPFAM" id="SSF56954">
    <property type="entry name" value="Outer membrane efflux proteins (OEP)"/>
    <property type="match status" value="1"/>
</dbReference>
<protein>
    <submittedName>
        <fullName evidence="3">Efflux transporter outer membrane subunit</fullName>
    </submittedName>
</protein>
<organism evidence="3 4">
    <name type="scientific">Candidatus Methylobacter titanis</name>
    <dbReference type="NCBI Taxonomy" id="3053457"/>
    <lineage>
        <taxon>Bacteria</taxon>
        <taxon>Pseudomonadati</taxon>
        <taxon>Pseudomonadota</taxon>
        <taxon>Gammaproteobacteria</taxon>
        <taxon>Methylococcales</taxon>
        <taxon>Methylococcaceae</taxon>
        <taxon>Methylobacter</taxon>
    </lineage>
</organism>